<accession>A0AAV4XY09</accession>
<comment type="caution">
    <text evidence="1">The sequence shown here is derived from an EMBL/GenBank/DDBJ whole genome shotgun (WGS) entry which is preliminary data.</text>
</comment>
<keyword evidence="2" id="KW-1185">Reference proteome</keyword>
<dbReference type="Proteomes" id="UP001054945">
    <property type="component" value="Unassembled WGS sequence"/>
</dbReference>
<evidence type="ECO:0000313" key="1">
    <source>
        <dbReference type="EMBL" id="GIY98879.1"/>
    </source>
</evidence>
<organism evidence="1 2">
    <name type="scientific">Caerostris extrusa</name>
    <name type="common">Bark spider</name>
    <name type="synonym">Caerostris bankana</name>
    <dbReference type="NCBI Taxonomy" id="172846"/>
    <lineage>
        <taxon>Eukaryota</taxon>
        <taxon>Metazoa</taxon>
        <taxon>Ecdysozoa</taxon>
        <taxon>Arthropoda</taxon>
        <taxon>Chelicerata</taxon>
        <taxon>Arachnida</taxon>
        <taxon>Araneae</taxon>
        <taxon>Araneomorphae</taxon>
        <taxon>Entelegynae</taxon>
        <taxon>Araneoidea</taxon>
        <taxon>Araneidae</taxon>
        <taxon>Caerostris</taxon>
    </lineage>
</organism>
<gene>
    <name evidence="1" type="ORF">CEXT_129201</name>
</gene>
<dbReference type="AlphaFoldDB" id="A0AAV4XY09"/>
<name>A0AAV4XY09_CAEEX</name>
<reference evidence="1 2" key="1">
    <citation type="submission" date="2021-06" db="EMBL/GenBank/DDBJ databases">
        <title>Caerostris extrusa draft genome.</title>
        <authorList>
            <person name="Kono N."/>
            <person name="Arakawa K."/>
        </authorList>
    </citation>
    <scope>NUCLEOTIDE SEQUENCE [LARGE SCALE GENOMIC DNA]</scope>
</reference>
<evidence type="ECO:0000313" key="2">
    <source>
        <dbReference type="Proteomes" id="UP001054945"/>
    </source>
</evidence>
<protein>
    <submittedName>
        <fullName evidence="1">Uncharacterized protein</fullName>
    </submittedName>
</protein>
<dbReference type="EMBL" id="BPLR01018352">
    <property type="protein sequence ID" value="GIY98879.1"/>
    <property type="molecule type" value="Genomic_DNA"/>
</dbReference>
<proteinExistence type="predicted"/>
<sequence>MNWVEDSSDWKSALLVDGETTLARNGRSFLLPFTLSKLAFQRKDTQIQFKSSCKISCRIQVFSSGSLFCFVKEIFSTDLHP</sequence>